<sequence>MSYKWKIFHRPMNVGISLAEDIIKTFCILHNYVRNVDTDSESRGTSAAIRIRDKFSDFFVSEEGALHGKF</sequence>
<evidence type="ECO:0008006" key="3">
    <source>
        <dbReference type="Google" id="ProtNLM"/>
    </source>
</evidence>
<feature type="non-terminal residue" evidence="1">
    <location>
        <position position="70"/>
    </location>
</feature>
<evidence type="ECO:0000313" key="1">
    <source>
        <dbReference type="EMBL" id="KAJ8867157.1"/>
    </source>
</evidence>
<proteinExistence type="predicted"/>
<gene>
    <name evidence="1" type="ORF">PR048_033021</name>
</gene>
<comment type="caution">
    <text evidence="1">The sequence shown here is derived from an EMBL/GenBank/DDBJ whole genome shotgun (WGS) entry which is preliminary data.</text>
</comment>
<reference evidence="1 2" key="1">
    <citation type="submission" date="2023-02" db="EMBL/GenBank/DDBJ databases">
        <title>LHISI_Scaffold_Assembly.</title>
        <authorList>
            <person name="Stuart O.P."/>
            <person name="Cleave R."/>
            <person name="Magrath M.J.L."/>
            <person name="Mikheyev A.S."/>
        </authorList>
    </citation>
    <scope>NUCLEOTIDE SEQUENCE [LARGE SCALE GENOMIC DNA]</scope>
    <source>
        <strain evidence="1">Daus_M_001</strain>
        <tissue evidence="1">Leg muscle</tissue>
    </source>
</reference>
<accession>A0ABQ9G3W4</accession>
<dbReference type="Proteomes" id="UP001159363">
    <property type="component" value="Chromosome 15"/>
</dbReference>
<organism evidence="1 2">
    <name type="scientific">Dryococelus australis</name>
    <dbReference type="NCBI Taxonomy" id="614101"/>
    <lineage>
        <taxon>Eukaryota</taxon>
        <taxon>Metazoa</taxon>
        <taxon>Ecdysozoa</taxon>
        <taxon>Arthropoda</taxon>
        <taxon>Hexapoda</taxon>
        <taxon>Insecta</taxon>
        <taxon>Pterygota</taxon>
        <taxon>Neoptera</taxon>
        <taxon>Polyneoptera</taxon>
        <taxon>Phasmatodea</taxon>
        <taxon>Verophasmatodea</taxon>
        <taxon>Anareolatae</taxon>
        <taxon>Phasmatidae</taxon>
        <taxon>Eurycanthinae</taxon>
        <taxon>Dryococelus</taxon>
    </lineage>
</organism>
<name>A0ABQ9G3W4_9NEOP</name>
<dbReference type="EMBL" id="JARBHB010000016">
    <property type="protein sequence ID" value="KAJ8867157.1"/>
    <property type="molecule type" value="Genomic_DNA"/>
</dbReference>
<evidence type="ECO:0000313" key="2">
    <source>
        <dbReference type="Proteomes" id="UP001159363"/>
    </source>
</evidence>
<protein>
    <recommendedName>
        <fullName evidence="3">Transposase</fullName>
    </recommendedName>
</protein>
<keyword evidence="2" id="KW-1185">Reference proteome</keyword>